<dbReference type="AlphaFoldDB" id="A0AAW2NRT8"/>
<dbReference type="EMBL" id="JACGWJ010000019">
    <property type="protein sequence ID" value="KAL0345279.1"/>
    <property type="molecule type" value="Genomic_DNA"/>
</dbReference>
<gene>
    <name evidence="2" type="ORF">Sradi_4359200</name>
</gene>
<dbReference type="InterPro" id="IPR007021">
    <property type="entry name" value="DUF659"/>
</dbReference>
<name>A0AAW2NRT8_SESRA</name>
<accession>A0AAW2NRT8</accession>
<sequence length="158" mass="18208">MDEAKKKLRENAVQKICRWMYDAGLPFNDVNYKSLRLAIEAIGQYDPSMKPPSHYKIRVKYLKKKLKHTNNIMKAWKEDQTKYGCSLMANGWMDRKHKSLINFLVNIPKGTKFVGSIDASSYSNMGEKIFELLDKFVQQIGEKNVIQVITDSTSANVL</sequence>
<reference evidence="2" key="2">
    <citation type="journal article" date="2024" name="Plant">
        <title>Genomic evolution and insights into agronomic trait innovations of Sesamum species.</title>
        <authorList>
            <person name="Miao H."/>
            <person name="Wang L."/>
            <person name="Qu L."/>
            <person name="Liu H."/>
            <person name="Sun Y."/>
            <person name="Le M."/>
            <person name="Wang Q."/>
            <person name="Wei S."/>
            <person name="Zheng Y."/>
            <person name="Lin W."/>
            <person name="Duan Y."/>
            <person name="Cao H."/>
            <person name="Xiong S."/>
            <person name="Wang X."/>
            <person name="Wei L."/>
            <person name="Li C."/>
            <person name="Ma Q."/>
            <person name="Ju M."/>
            <person name="Zhao R."/>
            <person name="Li G."/>
            <person name="Mu C."/>
            <person name="Tian Q."/>
            <person name="Mei H."/>
            <person name="Zhang T."/>
            <person name="Gao T."/>
            <person name="Zhang H."/>
        </authorList>
    </citation>
    <scope>NUCLEOTIDE SEQUENCE</scope>
    <source>
        <strain evidence="2">G02</strain>
    </source>
</reference>
<evidence type="ECO:0000313" key="2">
    <source>
        <dbReference type="EMBL" id="KAL0345279.1"/>
    </source>
</evidence>
<proteinExistence type="predicted"/>
<comment type="caution">
    <text evidence="2">The sequence shown here is derived from an EMBL/GenBank/DDBJ whole genome shotgun (WGS) entry which is preliminary data.</text>
</comment>
<protein>
    <recommendedName>
        <fullName evidence="1">DUF659 domain-containing protein</fullName>
    </recommendedName>
</protein>
<organism evidence="2">
    <name type="scientific">Sesamum radiatum</name>
    <name type="common">Black benniseed</name>
    <dbReference type="NCBI Taxonomy" id="300843"/>
    <lineage>
        <taxon>Eukaryota</taxon>
        <taxon>Viridiplantae</taxon>
        <taxon>Streptophyta</taxon>
        <taxon>Embryophyta</taxon>
        <taxon>Tracheophyta</taxon>
        <taxon>Spermatophyta</taxon>
        <taxon>Magnoliopsida</taxon>
        <taxon>eudicotyledons</taxon>
        <taxon>Gunneridae</taxon>
        <taxon>Pentapetalae</taxon>
        <taxon>asterids</taxon>
        <taxon>lamiids</taxon>
        <taxon>Lamiales</taxon>
        <taxon>Pedaliaceae</taxon>
        <taxon>Sesamum</taxon>
    </lineage>
</organism>
<dbReference type="Pfam" id="PF04937">
    <property type="entry name" value="DUF659"/>
    <property type="match status" value="1"/>
</dbReference>
<evidence type="ECO:0000259" key="1">
    <source>
        <dbReference type="Pfam" id="PF04937"/>
    </source>
</evidence>
<feature type="domain" description="DUF659" evidence="1">
    <location>
        <begin position="52"/>
        <end position="156"/>
    </location>
</feature>
<reference evidence="2" key="1">
    <citation type="submission" date="2020-06" db="EMBL/GenBank/DDBJ databases">
        <authorList>
            <person name="Li T."/>
            <person name="Hu X."/>
            <person name="Zhang T."/>
            <person name="Song X."/>
            <person name="Zhang H."/>
            <person name="Dai N."/>
            <person name="Sheng W."/>
            <person name="Hou X."/>
            <person name="Wei L."/>
        </authorList>
    </citation>
    <scope>NUCLEOTIDE SEQUENCE</scope>
    <source>
        <strain evidence="2">G02</strain>
        <tissue evidence="2">Leaf</tissue>
    </source>
</reference>
<dbReference type="PANTHER" id="PTHR32166">
    <property type="entry name" value="OSJNBA0013A04.12 PROTEIN"/>
    <property type="match status" value="1"/>
</dbReference>
<dbReference type="PANTHER" id="PTHR32166:SF74">
    <property type="entry name" value="OS05G0256350 PROTEIN"/>
    <property type="match status" value="1"/>
</dbReference>
<feature type="non-terminal residue" evidence="2">
    <location>
        <position position="158"/>
    </location>
</feature>